<evidence type="ECO:0000313" key="2">
    <source>
        <dbReference type="EMBL" id="KAK7042510.1"/>
    </source>
</evidence>
<dbReference type="AlphaFoldDB" id="A0AAW0CUU6"/>
<feature type="compositionally biased region" description="Low complexity" evidence="1">
    <location>
        <begin position="41"/>
        <end position="50"/>
    </location>
</feature>
<feature type="region of interest" description="Disordered" evidence="1">
    <location>
        <begin position="236"/>
        <end position="320"/>
    </location>
</feature>
<evidence type="ECO:0000256" key="1">
    <source>
        <dbReference type="SAM" id="MobiDB-lite"/>
    </source>
</evidence>
<sequence>MSFDALASLQKENARLRQLLAPPKYQASVTVDNSPSPPSSPDAAPAVKPSVRGEDEDELESEGQMGRQDDDRPMLLEQIKRLESDNERLKQGSALQDRDRERLVAENYSLSYKHSTEKSHFRGLNKSLQEANRRLIAENHAQAQQTASFQAHVVHLMQKWEVEKAGLIRLNDTLSAKLKGVEEKLVQAEKTVDDLKRRELSQTPTPTSTPTMRAMMGPKARSLQEQILNPHRMRRTESLGAQSTPQSTPHRPASGRASSPIMLLSPPPSSSPAQPMSPLSRKRTRAAYENGEDQENVRPVGRMGPIDLGGPHKRSHTTPSATASLLRQPFISSLGCINAQPPHPQEHTRLWVPQGKLRAPNVGGAPKRVVPDPQATASPAPAWPYPPSTAPSVNNAQTPPPQSPQMKLQQSLHHTLLFSTHNQHYVKCRLCPLSPKAYVTAKISPWHLLVEHIKSQHVEEYNILLRLRPEQLGEWEVGNG</sequence>
<proteinExistence type="predicted"/>
<feature type="region of interest" description="Disordered" evidence="1">
    <location>
        <begin position="195"/>
        <end position="221"/>
    </location>
</feature>
<organism evidence="2 3">
    <name type="scientific">Favolaschia claudopus</name>
    <dbReference type="NCBI Taxonomy" id="2862362"/>
    <lineage>
        <taxon>Eukaryota</taxon>
        <taxon>Fungi</taxon>
        <taxon>Dikarya</taxon>
        <taxon>Basidiomycota</taxon>
        <taxon>Agaricomycotina</taxon>
        <taxon>Agaricomycetes</taxon>
        <taxon>Agaricomycetidae</taxon>
        <taxon>Agaricales</taxon>
        <taxon>Marasmiineae</taxon>
        <taxon>Mycenaceae</taxon>
        <taxon>Favolaschia</taxon>
    </lineage>
</organism>
<reference evidence="2 3" key="1">
    <citation type="journal article" date="2024" name="J Genomics">
        <title>Draft genome sequencing and assembly of Favolaschia claudopus CIRM-BRFM 2984 isolated from oak limbs.</title>
        <authorList>
            <person name="Navarro D."/>
            <person name="Drula E."/>
            <person name="Chaduli D."/>
            <person name="Cazenave R."/>
            <person name="Ahrendt S."/>
            <person name="Wang J."/>
            <person name="Lipzen A."/>
            <person name="Daum C."/>
            <person name="Barry K."/>
            <person name="Grigoriev I.V."/>
            <person name="Favel A."/>
            <person name="Rosso M.N."/>
            <person name="Martin F."/>
        </authorList>
    </citation>
    <scope>NUCLEOTIDE SEQUENCE [LARGE SCALE GENOMIC DNA]</scope>
    <source>
        <strain evidence="2 3">CIRM-BRFM 2984</strain>
    </source>
</reference>
<name>A0AAW0CUU6_9AGAR</name>
<protein>
    <submittedName>
        <fullName evidence="2">Uncharacterized protein</fullName>
    </submittedName>
</protein>
<dbReference type="Proteomes" id="UP001362999">
    <property type="component" value="Unassembled WGS sequence"/>
</dbReference>
<keyword evidence="3" id="KW-1185">Reference proteome</keyword>
<evidence type="ECO:0000313" key="3">
    <source>
        <dbReference type="Proteomes" id="UP001362999"/>
    </source>
</evidence>
<feature type="compositionally biased region" description="Polar residues" evidence="1">
    <location>
        <begin position="239"/>
        <end position="249"/>
    </location>
</feature>
<feature type="region of interest" description="Disordered" evidence="1">
    <location>
        <begin position="19"/>
        <end position="73"/>
    </location>
</feature>
<accession>A0AAW0CUU6</accession>
<feature type="region of interest" description="Disordered" evidence="1">
    <location>
        <begin position="360"/>
        <end position="406"/>
    </location>
</feature>
<dbReference type="EMBL" id="JAWWNJ010000013">
    <property type="protein sequence ID" value="KAK7042510.1"/>
    <property type="molecule type" value="Genomic_DNA"/>
</dbReference>
<comment type="caution">
    <text evidence="2">The sequence shown here is derived from an EMBL/GenBank/DDBJ whole genome shotgun (WGS) entry which is preliminary data.</text>
</comment>
<gene>
    <name evidence="2" type="ORF">R3P38DRAFT_3179065</name>
</gene>